<name>A0A8T8LJ12_9EURY</name>
<evidence type="ECO:0000259" key="4">
    <source>
        <dbReference type="Pfam" id="PF00483"/>
    </source>
</evidence>
<dbReference type="InterPro" id="IPR050065">
    <property type="entry name" value="GlmU-like"/>
</dbReference>
<dbReference type="InterPro" id="IPR029044">
    <property type="entry name" value="Nucleotide-diphossugar_trans"/>
</dbReference>
<feature type="region of interest" description="Disordered" evidence="3">
    <location>
        <begin position="230"/>
        <end position="250"/>
    </location>
</feature>
<dbReference type="AlphaFoldDB" id="A0A8T8LJ12"/>
<dbReference type="CDD" id="cd04181">
    <property type="entry name" value="NTP_transferase"/>
    <property type="match status" value="1"/>
</dbReference>
<keyword evidence="2" id="KW-0548">Nucleotidyltransferase</keyword>
<dbReference type="InterPro" id="IPR053799">
    <property type="entry name" value="AglF-like"/>
</dbReference>
<dbReference type="OrthoDB" id="15372at2157"/>
<sequence length="250" mass="27606">MKAVILAAGKGTRLKPLTDDKPKALVEVAGRPLLEHVFEQLAEVGISEFVVVVGHRREQITERYGGEFEGTPITYVHQEEQLGLAHALLRAEPHVDDDFALMLGDNIFRANLGDVVERQRRGDVDAAFLVEEVPLDEAGRYGVCRTTADGEIVEVVEKPDDPPSNTVMTGFYTFSPAVFDACRLVRPSDRGEYELPDTIGLLLESGRTIEATLMDGWRVDVGYPEDRDRAERRLRAEAESAVTGGEPTTD</sequence>
<keyword evidence="1" id="KW-0808">Transferase</keyword>
<evidence type="ECO:0000313" key="5">
    <source>
        <dbReference type="EMBL" id="QUO46868.1"/>
    </source>
</evidence>
<dbReference type="SUPFAM" id="SSF53448">
    <property type="entry name" value="Nucleotide-diphospho-sugar transferases"/>
    <property type="match status" value="1"/>
</dbReference>
<organism evidence="5 6">
    <name type="scientific">Halorubrum ruber</name>
    <dbReference type="NCBI Taxonomy" id="2982524"/>
    <lineage>
        <taxon>Archaea</taxon>
        <taxon>Methanobacteriati</taxon>
        <taxon>Methanobacteriota</taxon>
        <taxon>Stenosarchaea group</taxon>
        <taxon>Halobacteria</taxon>
        <taxon>Halobacteriales</taxon>
        <taxon>Haloferacaceae</taxon>
        <taxon>Halorubrum</taxon>
    </lineage>
</organism>
<evidence type="ECO:0000256" key="2">
    <source>
        <dbReference type="ARBA" id="ARBA00022695"/>
    </source>
</evidence>
<dbReference type="GeneID" id="64827796"/>
<dbReference type="EMBL" id="CP073695">
    <property type="protein sequence ID" value="QUO46868.1"/>
    <property type="molecule type" value="Genomic_DNA"/>
</dbReference>
<proteinExistence type="predicted"/>
<dbReference type="InterPro" id="IPR005835">
    <property type="entry name" value="NTP_transferase_dom"/>
</dbReference>
<dbReference type="GO" id="GO:0016779">
    <property type="term" value="F:nucleotidyltransferase activity"/>
    <property type="evidence" value="ECO:0007669"/>
    <property type="project" value="UniProtKB-KW"/>
</dbReference>
<dbReference type="Pfam" id="PF00483">
    <property type="entry name" value="NTP_transferase"/>
    <property type="match status" value="1"/>
</dbReference>
<dbReference type="Gene3D" id="3.90.550.10">
    <property type="entry name" value="Spore Coat Polysaccharide Biosynthesis Protein SpsA, Chain A"/>
    <property type="match status" value="1"/>
</dbReference>
<evidence type="ECO:0000313" key="6">
    <source>
        <dbReference type="Proteomes" id="UP000679341"/>
    </source>
</evidence>
<evidence type="ECO:0000256" key="1">
    <source>
        <dbReference type="ARBA" id="ARBA00022679"/>
    </source>
</evidence>
<dbReference type="KEGG" id="hss:J7656_09610"/>
<dbReference type="RefSeq" id="WP_017343096.1">
    <property type="nucleotide sequence ID" value="NZ_CP073695.1"/>
</dbReference>
<feature type="domain" description="Nucleotidyl transferase" evidence="4">
    <location>
        <begin position="2"/>
        <end position="226"/>
    </location>
</feature>
<dbReference type="PANTHER" id="PTHR43584:SF8">
    <property type="entry name" value="N-ACETYLMURAMATE ALPHA-1-PHOSPHATE URIDYLYLTRANSFERASE"/>
    <property type="match status" value="1"/>
</dbReference>
<dbReference type="NCBIfam" id="NF041313">
    <property type="entry name" value="UDPGP_AglF_Halo"/>
    <property type="match status" value="1"/>
</dbReference>
<dbReference type="Proteomes" id="UP000679341">
    <property type="component" value="Chromosome"/>
</dbReference>
<reference evidence="5 6" key="1">
    <citation type="submission" date="2021-03" db="EMBL/GenBank/DDBJ databases">
        <title>Halorubrum sodomense MBLA0099, Whole genome shotgun sequencing.</title>
        <authorList>
            <person name="Seo M.-J."/>
            <person name="Cho E.-S."/>
            <person name="Hwang C.Y."/>
        </authorList>
    </citation>
    <scope>NUCLEOTIDE SEQUENCE [LARGE SCALE GENOMIC DNA]</scope>
    <source>
        <strain evidence="5 6">MBLA0099</strain>
    </source>
</reference>
<protein>
    <submittedName>
        <fullName evidence="5">Sugar nucleotidyltransferase</fullName>
    </submittedName>
</protein>
<evidence type="ECO:0000256" key="3">
    <source>
        <dbReference type="SAM" id="MobiDB-lite"/>
    </source>
</evidence>
<accession>A0A8T8LJ12</accession>
<gene>
    <name evidence="5" type="ORF">J7656_09610</name>
</gene>
<keyword evidence="6" id="KW-1185">Reference proteome</keyword>
<dbReference type="PANTHER" id="PTHR43584">
    <property type="entry name" value="NUCLEOTIDYL TRANSFERASE"/>
    <property type="match status" value="1"/>
</dbReference>